<evidence type="ECO:0000313" key="11">
    <source>
        <dbReference type="Proteomes" id="UP000823872"/>
    </source>
</evidence>
<dbReference type="SUPFAM" id="SSF55681">
    <property type="entry name" value="Class II aaRS and biotin synthetases"/>
    <property type="match status" value="1"/>
</dbReference>
<accession>A0ABI7YBS1</accession>
<dbReference type="InterPro" id="IPR045864">
    <property type="entry name" value="aa-tRNA-synth_II/BPL/LPL"/>
</dbReference>
<dbReference type="PANTHER" id="PTHR10993">
    <property type="entry name" value="OCTANOYLTRANSFERASE"/>
    <property type="match status" value="1"/>
</dbReference>
<evidence type="ECO:0000256" key="5">
    <source>
        <dbReference type="ARBA" id="ARBA00023315"/>
    </source>
</evidence>
<dbReference type="InterPro" id="IPR000544">
    <property type="entry name" value="Octanoyltransferase"/>
</dbReference>
<proteinExistence type="inferred from homology"/>
<evidence type="ECO:0000256" key="1">
    <source>
        <dbReference type="ARBA" id="ARBA00004821"/>
    </source>
</evidence>
<dbReference type="PANTHER" id="PTHR10993:SF7">
    <property type="entry name" value="LIPOYLTRANSFERASE 2, MITOCHONDRIAL-RELATED"/>
    <property type="match status" value="1"/>
</dbReference>
<feature type="region of interest" description="Disordered" evidence="8">
    <location>
        <begin position="1"/>
        <end position="49"/>
    </location>
</feature>
<evidence type="ECO:0000256" key="8">
    <source>
        <dbReference type="SAM" id="MobiDB-lite"/>
    </source>
</evidence>
<evidence type="ECO:0000256" key="7">
    <source>
        <dbReference type="ARBA" id="ARBA00033331"/>
    </source>
</evidence>
<dbReference type="CDD" id="cd16444">
    <property type="entry name" value="LipB"/>
    <property type="match status" value="1"/>
</dbReference>
<dbReference type="PROSITE" id="PS51733">
    <property type="entry name" value="BPL_LPL_CATALYTIC"/>
    <property type="match status" value="1"/>
</dbReference>
<sequence>MNGRNTPDAGSWAHNLSRASGAAAGEGPRVPAPPGTPPPSPPAGLDRGRDLAEGAADAMLQPVVRLVRLNRLPYAELLALQERWLRRLQAEPGSEALSAAEAGALLLCEPAGPVYTSGLRGGLTPEETARLRALGAEVRATGRGGLATFHGPGQLLCHSVLDLRRLGLRLRTHVAALESCAVRVCELLGLHGARARPPPYTGVWLGERKVCAIGVRCGRHITSHGLALNCCTDLVWFEHIVPCGLVGTGVTSLSEELQRHVNVDEGAWVLHHVSLPIELLFLLEQVTPERDKVEAKMSYDPALEVTESFLQSPNTGTLLSVEGTAQGDGK</sequence>
<evidence type="ECO:0000313" key="10">
    <source>
        <dbReference type="Ensembl" id="ENSFCTP00005032014.1"/>
    </source>
</evidence>
<feature type="domain" description="BPL/LPL catalytic" evidence="9">
    <location>
        <begin position="99"/>
        <end position="282"/>
    </location>
</feature>
<keyword evidence="11" id="KW-1185">Reference proteome</keyword>
<dbReference type="Ensembl" id="ENSFCTT00005044868.1">
    <property type="protein sequence ID" value="ENSFCTP00005032014.1"/>
    <property type="gene ID" value="ENSFCTG00005015720.1"/>
</dbReference>
<keyword evidence="4" id="KW-0808">Transferase</keyword>
<evidence type="ECO:0000256" key="2">
    <source>
        <dbReference type="ARBA" id="ARBA00007907"/>
    </source>
</evidence>
<dbReference type="Pfam" id="PF21948">
    <property type="entry name" value="LplA-B_cat"/>
    <property type="match status" value="1"/>
</dbReference>
<comment type="similarity">
    <text evidence="2">Belongs to the LipB family.</text>
</comment>
<name>A0ABI7YBS1_FELCA</name>
<reference evidence="10 11" key="1">
    <citation type="submission" date="2021-02" db="EMBL/GenBank/DDBJ databases">
        <title>Safari Cat Assemblies.</title>
        <authorList>
            <person name="Bredemeyer K.R."/>
            <person name="Murphy W.J."/>
        </authorList>
    </citation>
    <scope>NUCLEOTIDE SEQUENCE [LARGE SCALE GENOMIC DNA]</scope>
</reference>
<dbReference type="Gene3D" id="3.30.930.10">
    <property type="entry name" value="Bira Bifunctional Protein, Domain 2"/>
    <property type="match status" value="1"/>
</dbReference>
<keyword evidence="5" id="KW-0012">Acyltransferase</keyword>
<reference evidence="10" key="2">
    <citation type="submission" date="2025-08" db="UniProtKB">
        <authorList>
            <consortium name="Ensembl"/>
        </authorList>
    </citation>
    <scope>IDENTIFICATION</scope>
    <source>
        <strain evidence="10">breed Abyssinian</strain>
    </source>
</reference>
<dbReference type="EC" id="2.3.1.181" evidence="3"/>
<evidence type="ECO:0000259" key="9">
    <source>
        <dbReference type="PROSITE" id="PS51733"/>
    </source>
</evidence>
<dbReference type="NCBIfam" id="TIGR00214">
    <property type="entry name" value="lipB"/>
    <property type="match status" value="1"/>
</dbReference>
<organism evidence="10 11">
    <name type="scientific">Felis catus</name>
    <name type="common">Cat</name>
    <name type="synonym">Felis silvestris catus</name>
    <dbReference type="NCBI Taxonomy" id="9685"/>
    <lineage>
        <taxon>Eukaryota</taxon>
        <taxon>Metazoa</taxon>
        <taxon>Chordata</taxon>
        <taxon>Craniata</taxon>
        <taxon>Vertebrata</taxon>
        <taxon>Euteleostomi</taxon>
        <taxon>Mammalia</taxon>
        <taxon>Eutheria</taxon>
        <taxon>Laurasiatheria</taxon>
        <taxon>Carnivora</taxon>
        <taxon>Feliformia</taxon>
        <taxon>Felidae</taxon>
        <taxon>Felinae</taxon>
        <taxon>Felis</taxon>
    </lineage>
</organism>
<evidence type="ECO:0000256" key="6">
    <source>
        <dbReference type="ARBA" id="ARBA00030797"/>
    </source>
</evidence>
<dbReference type="InterPro" id="IPR004143">
    <property type="entry name" value="BPL_LPL_catalytic"/>
</dbReference>
<dbReference type="Proteomes" id="UP000823872">
    <property type="component" value="Chromosome D1"/>
</dbReference>
<evidence type="ECO:0000256" key="3">
    <source>
        <dbReference type="ARBA" id="ARBA00012334"/>
    </source>
</evidence>
<reference evidence="10" key="3">
    <citation type="submission" date="2025-09" db="UniProtKB">
        <authorList>
            <consortium name="Ensembl"/>
        </authorList>
    </citation>
    <scope>IDENTIFICATION</scope>
    <source>
        <strain evidence="10">breed Abyssinian</strain>
    </source>
</reference>
<gene>
    <name evidence="10" type="primary">LIPT2</name>
</gene>
<dbReference type="GeneTree" id="ENSGT00390000006450"/>
<evidence type="ECO:0000256" key="4">
    <source>
        <dbReference type="ARBA" id="ARBA00022679"/>
    </source>
</evidence>
<feature type="compositionally biased region" description="Pro residues" evidence="8">
    <location>
        <begin position="30"/>
        <end position="42"/>
    </location>
</feature>
<comment type="pathway">
    <text evidence="1">Protein modification; protein lipoylation via endogenous pathway; protein N(6)-(lipoyl)lysine from octanoyl-[acyl-carrier-protein]: step 1/2.</text>
</comment>
<protein>
    <recommendedName>
        <fullName evidence="3">lipoyl(octanoyl) transferase</fullName>
        <ecNumber evidence="3">2.3.1.181</ecNumber>
    </recommendedName>
    <alternativeName>
        <fullName evidence="6">Lipoate-protein ligase B</fullName>
    </alternativeName>
    <alternativeName>
        <fullName evidence="7">Lipoyl/octanoyl transferase</fullName>
    </alternativeName>
</protein>